<reference evidence="7" key="1">
    <citation type="submission" date="2021-01" db="EMBL/GenBank/DDBJ databases">
        <authorList>
            <person name="Corre E."/>
            <person name="Pelletier E."/>
            <person name="Niang G."/>
            <person name="Scheremetjew M."/>
            <person name="Finn R."/>
            <person name="Kale V."/>
            <person name="Holt S."/>
            <person name="Cochrane G."/>
            <person name="Meng A."/>
            <person name="Brown T."/>
            <person name="Cohen L."/>
        </authorList>
    </citation>
    <scope>NUCLEOTIDE SEQUENCE</scope>
    <source>
        <strain evidence="7">GSO104</strain>
    </source>
</reference>
<protein>
    <submittedName>
        <fullName evidence="7">Uncharacterized protein</fullName>
    </submittedName>
</protein>
<comment type="similarity">
    <text evidence="2 6">Belongs to the peroxisomal membrane protein PXMP2/4 family.</text>
</comment>
<evidence type="ECO:0000256" key="2">
    <source>
        <dbReference type="ARBA" id="ARBA00006824"/>
    </source>
</evidence>
<evidence type="ECO:0000256" key="4">
    <source>
        <dbReference type="ARBA" id="ARBA00022989"/>
    </source>
</evidence>
<evidence type="ECO:0000256" key="6">
    <source>
        <dbReference type="RuleBase" id="RU363053"/>
    </source>
</evidence>
<dbReference type="InterPro" id="IPR007248">
    <property type="entry name" value="Mpv17_PMP22"/>
</dbReference>
<evidence type="ECO:0000256" key="5">
    <source>
        <dbReference type="ARBA" id="ARBA00023136"/>
    </source>
</evidence>
<evidence type="ECO:0000313" key="7">
    <source>
        <dbReference type="EMBL" id="CAE4601969.1"/>
    </source>
</evidence>
<organism evidence="7">
    <name type="scientific">Ditylum brightwellii</name>
    <dbReference type="NCBI Taxonomy" id="49249"/>
    <lineage>
        <taxon>Eukaryota</taxon>
        <taxon>Sar</taxon>
        <taxon>Stramenopiles</taxon>
        <taxon>Ochrophyta</taxon>
        <taxon>Bacillariophyta</taxon>
        <taxon>Mediophyceae</taxon>
        <taxon>Lithodesmiophycidae</taxon>
        <taxon>Lithodesmiales</taxon>
        <taxon>Lithodesmiaceae</taxon>
        <taxon>Ditylum</taxon>
    </lineage>
</organism>
<gene>
    <name evidence="7" type="ORF">DBRI00130_LOCUS12178</name>
    <name evidence="8" type="ORF">DBRI00130_LOCUS12179</name>
</gene>
<keyword evidence="3 6" id="KW-0812">Transmembrane</keyword>
<keyword evidence="5 6" id="KW-0472">Membrane</keyword>
<comment type="caution">
    <text evidence="6">Lacks conserved residue(s) required for the propagation of feature annotation.</text>
</comment>
<dbReference type="EMBL" id="HBNS01015155">
    <property type="protein sequence ID" value="CAE4601971.1"/>
    <property type="molecule type" value="Transcribed_RNA"/>
</dbReference>
<dbReference type="AlphaFoldDB" id="A0A6V2E3J1"/>
<feature type="transmembrane region" description="Helical" evidence="6">
    <location>
        <begin position="59"/>
        <end position="86"/>
    </location>
</feature>
<keyword evidence="4 6" id="KW-1133">Transmembrane helix</keyword>
<proteinExistence type="inferred from homology"/>
<dbReference type="Pfam" id="PF04117">
    <property type="entry name" value="Mpv17_PMP22"/>
    <property type="match status" value="1"/>
</dbReference>
<dbReference type="EMBL" id="HBNS01015154">
    <property type="protein sequence ID" value="CAE4601969.1"/>
    <property type="molecule type" value="Transcribed_RNA"/>
</dbReference>
<dbReference type="GO" id="GO:0005737">
    <property type="term" value="C:cytoplasm"/>
    <property type="evidence" value="ECO:0007669"/>
    <property type="project" value="TreeGrafter"/>
</dbReference>
<accession>A0A6V2E3J1</accession>
<evidence type="ECO:0000256" key="1">
    <source>
        <dbReference type="ARBA" id="ARBA00004141"/>
    </source>
</evidence>
<dbReference type="PANTHER" id="PTHR11266:SF80">
    <property type="entry name" value="PEROXISOMAL MEMBRANE PROTEIN 2"/>
    <property type="match status" value="1"/>
</dbReference>
<comment type="subcellular location">
    <subcellularLocation>
        <location evidence="1">Membrane</location>
        <topology evidence="1">Multi-pass membrane protein</topology>
    </subcellularLocation>
</comment>
<name>A0A6V2E3J1_9STRA</name>
<evidence type="ECO:0000313" key="8">
    <source>
        <dbReference type="EMBL" id="CAE4601971.1"/>
    </source>
</evidence>
<sequence length="168" mass="19266">MERFEFDSCHSSKQKCMLDIRRTFSSIAEKIFISAPLTNCMYHILDKITPIHETSSGMYAWIAALGHLLVDILIMDSILVFTMMVVTSMLEGRRRKGLSATTTTLWNDIQSNYRATVKASWISSTLMSPVQFLSFRYLPVQMRMLVVNVEDVVWDGVVSYQAHKKSRT</sequence>
<dbReference type="GO" id="GO:0016020">
    <property type="term" value="C:membrane"/>
    <property type="evidence" value="ECO:0007669"/>
    <property type="project" value="UniProtKB-SubCell"/>
</dbReference>
<dbReference type="PANTHER" id="PTHR11266">
    <property type="entry name" value="PEROXISOMAL MEMBRANE PROTEIN 2, PXMP2 MPV17"/>
    <property type="match status" value="1"/>
</dbReference>
<evidence type="ECO:0000256" key="3">
    <source>
        <dbReference type="ARBA" id="ARBA00022692"/>
    </source>
</evidence>